<reference evidence="2" key="1">
    <citation type="journal article" date="2023" name="GigaByte">
        <title>Genome assembly of the bearded iris, Iris pallida Lam.</title>
        <authorList>
            <person name="Bruccoleri R.E."/>
            <person name="Oakeley E.J."/>
            <person name="Faust A.M.E."/>
            <person name="Altorfer M."/>
            <person name="Dessus-Babus S."/>
            <person name="Burckhardt D."/>
            <person name="Oertli M."/>
            <person name="Naumann U."/>
            <person name="Petersen F."/>
            <person name="Wong J."/>
        </authorList>
    </citation>
    <scope>NUCLEOTIDE SEQUENCE</scope>
    <source>
        <strain evidence="2">GSM-AAB239-AS_SAM_17_03QT</strain>
    </source>
</reference>
<feature type="domain" description="Aminotransferase-like plant mobile" evidence="1">
    <location>
        <begin position="49"/>
        <end position="152"/>
    </location>
</feature>
<accession>A0AAX6DXG0</accession>
<gene>
    <name evidence="2" type="ORF">M6B38_218220</name>
</gene>
<name>A0AAX6DXG0_IRIPA</name>
<protein>
    <recommendedName>
        <fullName evidence="1">Aminotransferase-like plant mobile domain-containing protein</fullName>
    </recommendedName>
</protein>
<dbReference type="AlphaFoldDB" id="A0AAX6DXG0"/>
<dbReference type="InterPro" id="IPR044824">
    <property type="entry name" value="MAIN-like"/>
</dbReference>
<dbReference type="Proteomes" id="UP001140949">
    <property type="component" value="Unassembled WGS sequence"/>
</dbReference>
<comment type="caution">
    <text evidence="2">The sequence shown here is derived from an EMBL/GenBank/DDBJ whole genome shotgun (WGS) entry which is preliminary data.</text>
</comment>
<dbReference type="InterPro" id="IPR019557">
    <property type="entry name" value="AminoTfrase-like_pln_mobile"/>
</dbReference>
<dbReference type="GO" id="GO:0010073">
    <property type="term" value="P:meristem maintenance"/>
    <property type="evidence" value="ECO:0007669"/>
    <property type="project" value="InterPro"/>
</dbReference>
<organism evidence="2 3">
    <name type="scientific">Iris pallida</name>
    <name type="common">Sweet iris</name>
    <dbReference type="NCBI Taxonomy" id="29817"/>
    <lineage>
        <taxon>Eukaryota</taxon>
        <taxon>Viridiplantae</taxon>
        <taxon>Streptophyta</taxon>
        <taxon>Embryophyta</taxon>
        <taxon>Tracheophyta</taxon>
        <taxon>Spermatophyta</taxon>
        <taxon>Magnoliopsida</taxon>
        <taxon>Liliopsida</taxon>
        <taxon>Asparagales</taxon>
        <taxon>Iridaceae</taxon>
        <taxon>Iridoideae</taxon>
        <taxon>Irideae</taxon>
        <taxon>Iris</taxon>
    </lineage>
</organism>
<sequence>MTEIDDYRIIVWQTCFSEKNSLMNILATYRNGWGAPCIINRAYTFEEPRFMSKVVDEPSLRAFADDISEAVIYCTRAYLLCLCGALLFFDATRNMINVRLLPFLQDLGMRTKHAWGAAVLAHLYHSMTSFVTKVSGGKTAKNISGCVTLIHIFWQPQSVSEDVINSTRGMSLHRYYIMYNENIMFHPADRVMRQLGLKQRIPLDPLSSSIFKANIEDRAAHFLVGWYSRFSTHGVEHMSEMMTSVADVVGNEDFVRWYGCPLMQNRRYEFEEPQFEARAIDDRSLREHRARVELTVDCMTQMSQVLGADPTGMFGDTLEYLRQPLAPNFVSLDVPADHPLGIVRQRHTHPRTTKSHARSADDDEGPFTSLRWYFGSLCWPLTSLRWYLGSLCRPLISLRWYLRFLCRSITSLCWYLR</sequence>
<proteinExistence type="predicted"/>
<keyword evidence="3" id="KW-1185">Reference proteome</keyword>
<reference evidence="2" key="2">
    <citation type="submission" date="2023-04" db="EMBL/GenBank/DDBJ databases">
        <authorList>
            <person name="Bruccoleri R.E."/>
            <person name="Oakeley E.J."/>
            <person name="Faust A.-M."/>
            <person name="Dessus-Babus S."/>
            <person name="Altorfer M."/>
            <person name="Burckhardt D."/>
            <person name="Oertli M."/>
            <person name="Naumann U."/>
            <person name="Petersen F."/>
            <person name="Wong J."/>
        </authorList>
    </citation>
    <scope>NUCLEOTIDE SEQUENCE</scope>
    <source>
        <strain evidence="2">GSM-AAB239-AS_SAM_17_03QT</strain>
        <tissue evidence="2">Leaf</tissue>
    </source>
</reference>
<evidence type="ECO:0000259" key="1">
    <source>
        <dbReference type="Pfam" id="PF10536"/>
    </source>
</evidence>
<dbReference type="PANTHER" id="PTHR46033">
    <property type="entry name" value="PROTEIN MAIN-LIKE 2"/>
    <property type="match status" value="1"/>
</dbReference>
<evidence type="ECO:0000313" key="2">
    <source>
        <dbReference type="EMBL" id="KAJ6796391.1"/>
    </source>
</evidence>
<dbReference type="PANTHER" id="PTHR46033:SF1">
    <property type="entry name" value="PROTEIN MAIN-LIKE 2"/>
    <property type="match status" value="1"/>
</dbReference>
<dbReference type="EMBL" id="JANAVB010041220">
    <property type="protein sequence ID" value="KAJ6796391.1"/>
    <property type="molecule type" value="Genomic_DNA"/>
</dbReference>
<evidence type="ECO:0000313" key="3">
    <source>
        <dbReference type="Proteomes" id="UP001140949"/>
    </source>
</evidence>
<dbReference type="Pfam" id="PF10536">
    <property type="entry name" value="PMD"/>
    <property type="match status" value="1"/>
</dbReference>